<dbReference type="SUPFAM" id="SSF88713">
    <property type="entry name" value="Glycoside hydrolase/deacetylase"/>
    <property type="match status" value="1"/>
</dbReference>
<dbReference type="GO" id="GO:0005975">
    <property type="term" value="P:carbohydrate metabolic process"/>
    <property type="evidence" value="ECO:0007669"/>
    <property type="project" value="InterPro"/>
</dbReference>
<comment type="caution">
    <text evidence="2">The sequence shown here is derived from an EMBL/GenBank/DDBJ whole genome shotgun (WGS) entry which is preliminary data.</text>
</comment>
<dbReference type="InterPro" id="IPR002509">
    <property type="entry name" value="NODB_dom"/>
</dbReference>
<evidence type="ECO:0000259" key="1">
    <source>
        <dbReference type="Pfam" id="PF01522"/>
    </source>
</evidence>
<accession>A0A842EVD7</accession>
<dbReference type="InterPro" id="IPR011330">
    <property type="entry name" value="Glyco_hydro/deAcase_b/a-brl"/>
</dbReference>
<protein>
    <submittedName>
        <fullName evidence="2">Polysaccharide deacetylase family protein</fullName>
    </submittedName>
</protein>
<dbReference type="GO" id="GO:0016810">
    <property type="term" value="F:hydrolase activity, acting on carbon-nitrogen (but not peptide) bonds"/>
    <property type="evidence" value="ECO:0007669"/>
    <property type="project" value="InterPro"/>
</dbReference>
<dbReference type="RefSeq" id="WP_185540753.1">
    <property type="nucleotide sequence ID" value="NZ_JAARZA010000003.1"/>
</dbReference>
<proteinExistence type="predicted"/>
<dbReference type="Pfam" id="PF01522">
    <property type="entry name" value="Polysacc_deac_1"/>
    <property type="match status" value="1"/>
</dbReference>
<sequence length="329" mass="38253">MKNGYFVLSLDFELRWGSYAWDTGHTYDRHILGARKAIPDMLRTFEAYQIHATWATVGALFAPSKTMISKTNEKYFDDKSMAHIFQFLKECEEIGENESEDPSHYALSLIEQISATEHQEIGLHTFSHFYCLDNKGAEETFEKDTQAALAMMKAQNIQPTSFVFPRNQFNPAILGTLKAYGMDVVRGNEKHRLYREQEGRERKVHRALRLMDSYINISGHHTFSLDSCKEGDIINVPSSRFLRPYVKQASFLEPLKLHRIKKAMRHASEYGEVFHLWFHPHNFGTNIEANIKMLQEICQHYEDLQNEFGFESVTMQELAEKVRRKEVSA</sequence>
<reference evidence="2 3" key="1">
    <citation type="submission" date="2020-03" db="EMBL/GenBank/DDBJ databases">
        <title>Soil Listeria distribution.</title>
        <authorList>
            <person name="Liao J."/>
            <person name="Wiedmann M."/>
        </authorList>
    </citation>
    <scope>NUCLEOTIDE SEQUENCE [LARGE SCALE GENOMIC DNA]</scope>
    <source>
        <strain evidence="2 3">FSL L7-0149</strain>
    </source>
</reference>
<dbReference type="EMBL" id="JAARZA010000003">
    <property type="protein sequence ID" value="MBC2240448.1"/>
    <property type="molecule type" value="Genomic_DNA"/>
</dbReference>
<evidence type="ECO:0000313" key="3">
    <source>
        <dbReference type="Proteomes" id="UP000553016"/>
    </source>
</evidence>
<name>A0A842EVD7_9LIST</name>
<organism evidence="2 3">
    <name type="scientific">Listeria booriae</name>
    <dbReference type="NCBI Taxonomy" id="1552123"/>
    <lineage>
        <taxon>Bacteria</taxon>
        <taxon>Bacillati</taxon>
        <taxon>Bacillota</taxon>
        <taxon>Bacilli</taxon>
        <taxon>Bacillales</taxon>
        <taxon>Listeriaceae</taxon>
        <taxon>Listeria</taxon>
    </lineage>
</organism>
<dbReference type="Proteomes" id="UP000553016">
    <property type="component" value="Unassembled WGS sequence"/>
</dbReference>
<gene>
    <name evidence="2" type="ORF">HCB35_08155</name>
</gene>
<feature type="domain" description="NodB homology" evidence="1">
    <location>
        <begin position="31"/>
        <end position="185"/>
    </location>
</feature>
<dbReference type="Gene3D" id="3.20.20.370">
    <property type="entry name" value="Glycoside hydrolase/deacetylase"/>
    <property type="match status" value="1"/>
</dbReference>
<evidence type="ECO:0000313" key="2">
    <source>
        <dbReference type="EMBL" id="MBC2240448.1"/>
    </source>
</evidence>
<dbReference type="CDD" id="cd10929">
    <property type="entry name" value="CE4_u5"/>
    <property type="match status" value="1"/>
</dbReference>
<dbReference type="AlphaFoldDB" id="A0A842EVD7"/>